<dbReference type="Proteomes" id="UP000604473">
    <property type="component" value="Unassembled WGS sequence"/>
</dbReference>
<name>A0ABS1RU20_RHOSU</name>
<organism evidence="2 3">
    <name type="scientific">Rhodovulum sulfidophilum</name>
    <name type="common">Rhodobacter sulfidophilus</name>
    <dbReference type="NCBI Taxonomy" id="35806"/>
    <lineage>
        <taxon>Bacteria</taxon>
        <taxon>Pseudomonadati</taxon>
        <taxon>Pseudomonadota</taxon>
        <taxon>Alphaproteobacteria</taxon>
        <taxon>Rhodobacterales</taxon>
        <taxon>Paracoccaceae</taxon>
        <taxon>Rhodovulum</taxon>
    </lineage>
</organism>
<reference evidence="2 3" key="1">
    <citation type="submission" date="2021-01" db="EMBL/GenBank/DDBJ databases">
        <title>Draft genomes of Rhodovulum sulfidophilum.</title>
        <authorList>
            <person name="Guzman M.S."/>
        </authorList>
    </citation>
    <scope>NUCLEOTIDE SEQUENCE [LARGE SCALE GENOMIC DNA]</scope>
    <source>
        <strain evidence="2 3">AB35</strain>
    </source>
</reference>
<sequence length="338" mass="38302">MIKSPSRHAATDSPVRAVHKTALDTSFVSFAPLDPQFGIWPIRTIPQPLEQAIWPDGETTGRKLFALLDAPKFADLPLLLAGEGLPHRCLFRGDASQVWGGVAPWLVELTRGSGLLRNLMTRSDRPQHLWDARPGIFICGDLDLEALWRHLRRFTQMPGPDGGRIFFRFWDPKILPLLLQGIDSDQQWLRAFGTVGEVPLTFVTPQPAGTVLHRVSPELCGPRSRTPDRLPDAVVELLREQRWSEFQIRLCQQLHKQHPQAIEPLSEEELREFSNQGYARGFRIEKANFNYVLAAALCLRSGRDLLRITHSIPDWRQLTELDRSYALVAACKVEMEAS</sequence>
<keyword evidence="3" id="KW-1185">Reference proteome</keyword>
<accession>A0ABS1RU20</accession>
<dbReference type="EMBL" id="JAESJJ010000016">
    <property type="protein sequence ID" value="MBL3609576.1"/>
    <property type="molecule type" value="Genomic_DNA"/>
</dbReference>
<evidence type="ECO:0000259" key="1">
    <source>
        <dbReference type="Pfam" id="PF13503"/>
    </source>
</evidence>
<evidence type="ECO:0000313" key="2">
    <source>
        <dbReference type="EMBL" id="MBL3609576.1"/>
    </source>
</evidence>
<evidence type="ECO:0000313" key="3">
    <source>
        <dbReference type="Proteomes" id="UP000604473"/>
    </source>
</evidence>
<gene>
    <name evidence="2" type="ORF">JMM60_12320</name>
</gene>
<proteinExistence type="predicted"/>
<feature type="domain" description="DUF4123" evidence="1">
    <location>
        <begin position="64"/>
        <end position="187"/>
    </location>
</feature>
<dbReference type="Pfam" id="PF13503">
    <property type="entry name" value="DUF4123"/>
    <property type="match status" value="1"/>
</dbReference>
<comment type="caution">
    <text evidence="2">The sequence shown here is derived from an EMBL/GenBank/DDBJ whole genome shotgun (WGS) entry which is preliminary data.</text>
</comment>
<dbReference type="RefSeq" id="WP_234153290.1">
    <property type="nucleotide sequence ID" value="NZ_JAESJJ010000016.1"/>
</dbReference>
<dbReference type="InterPro" id="IPR025391">
    <property type="entry name" value="DUF4123"/>
</dbReference>
<protein>
    <submittedName>
        <fullName evidence="2">DUF4123 domain-containing protein</fullName>
    </submittedName>
</protein>